<evidence type="ECO:0000259" key="7">
    <source>
        <dbReference type="Pfam" id="PF01227"/>
    </source>
</evidence>
<dbReference type="GO" id="GO:0005525">
    <property type="term" value="F:GTP binding"/>
    <property type="evidence" value="ECO:0007669"/>
    <property type="project" value="UniProtKB-KW"/>
</dbReference>
<dbReference type="GO" id="GO:0003934">
    <property type="term" value="F:GTP cyclohydrolase I activity"/>
    <property type="evidence" value="ECO:0007669"/>
    <property type="project" value="UniProtKB-UniRule"/>
</dbReference>
<dbReference type="InterPro" id="IPR018234">
    <property type="entry name" value="GTP_CycHdrlase_I_CS"/>
</dbReference>
<dbReference type="Gene3D" id="3.30.1130.10">
    <property type="match status" value="1"/>
</dbReference>
<dbReference type="SUPFAM" id="SSF55620">
    <property type="entry name" value="Tetrahydrobiopterin biosynthesis enzymes-like"/>
    <property type="match status" value="1"/>
</dbReference>
<dbReference type="InterPro" id="IPR043133">
    <property type="entry name" value="GTP-CH-I_C/QueF"/>
</dbReference>
<gene>
    <name evidence="6" type="primary">folE</name>
    <name evidence="8" type="ORF">DFQ03_1238</name>
</gene>
<keyword evidence="6" id="KW-0479">Metal-binding</keyword>
<dbReference type="HAMAP" id="MF_00223">
    <property type="entry name" value="FolE"/>
    <property type="match status" value="1"/>
</dbReference>
<dbReference type="GO" id="GO:0006730">
    <property type="term" value="P:one-carbon metabolic process"/>
    <property type="evidence" value="ECO:0007669"/>
    <property type="project" value="UniProtKB-UniRule"/>
</dbReference>
<name>A0A4R7D9Q9_9FLAO</name>
<dbReference type="EMBL" id="SNZW01000013">
    <property type="protein sequence ID" value="TDS16755.1"/>
    <property type="molecule type" value="Genomic_DNA"/>
</dbReference>
<evidence type="ECO:0000256" key="2">
    <source>
        <dbReference type="ARBA" id="ARBA00005080"/>
    </source>
</evidence>
<dbReference type="InterPro" id="IPR043134">
    <property type="entry name" value="GTP-CH-I_N"/>
</dbReference>
<evidence type="ECO:0000313" key="8">
    <source>
        <dbReference type="EMBL" id="TDS16755.1"/>
    </source>
</evidence>
<comment type="pathway">
    <text evidence="2 6">Cofactor biosynthesis; 7,8-dihydroneopterin triphosphate biosynthesis; 7,8-dihydroneopterin triphosphate from GTP: step 1/1.</text>
</comment>
<feature type="binding site" evidence="6">
    <location>
        <position position="136"/>
    </location>
    <ligand>
        <name>Zn(2+)</name>
        <dbReference type="ChEBI" id="CHEBI:29105"/>
    </ligand>
</feature>
<dbReference type="GO" id="GO:0005737">
    <property type="term" value="C:cytoplasm"/>
    <property type="evidence" value="ECO:0007669"/>
    <property type="project" value="TreeGrafter"/>
</dbReference>
<organism evidence="8 9">
    <name type="scientific">Maribacter caenipelagi</name>
    <dbReference type="NCBI Taxonomy" id="1447781"/>
    <lineage>
        <taxon>Bacteria</taxon>
        <taxon>Pseudomonadati</taxon>
        <taxon>Bacteroidota</taxon>
        <taxon>Flavobacteriia</taxon>
        <taxon>Flavobacteriales</taxon>
        <taxon>Flavobacteriaceae</taxon>
        <taxon>Maribacter</taxon>
    </lineage>
</organism>
<comment type="catalytic activity">
    <reaction evidence="1 6">
        <text>GTP + H2O = 7,8-dihydroneopterin 3'-triphosphate + formate + H(+)</text>
        <dbReference type="Rhea" id="RHEA:17473"/>
        <dbReference type="ChEBI" id="CHEBI:15377"/>
        <dbReference type="ChEBI" id="CHEBI:15378"/>
        <dbReference type="ChEBI" id="CHEBI:15740"/>
        <dbReference type="ChEBI" id="CHEBI:37565"/>
        <dbReference type="ChEBI" id="CHEBI:58462"/>
        <dbReference type="EC" id="3.5.4.16"/>
    </reaction>
</comment>
<dbReference type="AlphaFoldDB" id="A0A4R7D9Q9"/>
<dbReference type="Proteomes" id="UP000295274">
    <property type="component" value="Unassembled WGS sequence"/>
</dbReference>
<evidence type="ECO:0000256" key="6">
    <source>
        <dbReference type="HAMAP-Rule" id="MF_00223"/>
    </source>
</evidence>
<keyword evidence="6" id="KW-0862">Zinc</keyword>
<dbReference type="GO" id="GO:0008270">
    <property type="term" value="F:zinc ion binding"/>
    <property type="evidence" value="ECO:0007669"/>
    <property type="project" value="UniProtKB-UniRule"/>
</dbReference>
<feature type="domain" description="GTP cyclohydrolase I" evidence="7">
    <location>
        <begin position="65"/>
        <end position="241"/>
    </location>
</feature>
<comment type="similarity">
    <text evidence="3 6">Belongs to the GTP cyclohydrolase I family.</text>
</comment>
<keyword evidence="6" id="KW-0342">GTP-binding</keyword>
<dbReference type="GO" id="GO:0046654">
    <property type="term" value="P:tetrahydrofolate biosynthetic process"/>
    <property type="evidence" value="ECO:0007669"/>
    <property type="project" value="UniProtKB-UniRule"/>
</dbReference>
<comment type="caution">
    <text evidence="8">The sequence shown here is derived from an EMBL/GenBank/DDBJ whole genome shotgun (WGS) entry which is preliminary data.</text>
</comment>
<dbReference type="FunFam" id="3.30.1130.10:FF:000001">
    <property type="entry name" value="GTP cyclohydrolase 1"/>
    <property type="match status" value="1"/>
</dbReference>
<dbReference type="NCBIfam" id="NF006826">
    <property type="entry name" value="PRK09347.1-3"/>
    <property type="match status" value="1"/>
</dbReference>
<evidence type="ECO:0000313" key="9">
    <source>
        <dbReference type="Proteomes" id="UP000295274"/>
    </source>
</evidence>
<evidence type="ECO:0000256" key="4">
    <source>
        <dbReference type="ARBA" id="ARBA00022563"/>
    </source>
</evidence>
<reference evidence="8 9" key="1">
    <citation type="submission" date="2019-03" db="EMBL/GenBank/DDBJ databases">
        <title>Genomic Encyclopedia of Type Strains, Phase III (KMG-III): the genomes of soil and plant-associated and newly described type strains.</title>
        <authorList>
            <person name="Whitman W."/>
        </authorList>
    </citation>
    <scope>NUCLEOTIDE SEQUENCE [LARGE SCALE GENOMIC DNA]</scope>
    <source>
        <strain evidence="8 9">CECT 8455</strain>
    </source>
</reference>
<dbReference type="InterPro" id="IPR001474">
    <property type="entry name" value="GTP_CycHdrlase_I"/>
</dbReference>
<dbReference type="GO" id="GO:0006729">
    <property type="term" value="P:tetrahydrobiopterin biosynthetic process"/>
    <property type="evidence" value="ECO:0007669"/>
    <property type="project" value="TreeGrafter"/>
</dbReference>
<keyword evidence="9" id="KW-1185">Reference proteome</keyword>
<feature type="binding site" evidence="6">
    <location>
        <position position="207"/>
    </location>
    <ligand>
        <name>Zn(2+)</name>
        <dbReference type="ChEBI" id="CHEBI:29105"/>
    </ligand>
</feature>
<dbReference type="NCBIfam" id="NF006824">
    <property type="entry name" value="PRK09347.1-1"/>
    <property type="match status" value="1"/>
</dbReference>
<sequence>MPVISYKVAHIVYLCSFLKIDKMKIEDTLENQFDELGNDHISTSEDTPLRSDAFDLDDAEKIERIRENVREIMLTLGLDLTDDSLKGTPNRVAKMYVNEIFGGLNPSRKPKASTFDNKYKYGEMLVEKNITLYSTCEHHLLPIVGRAHVAYISNGTVVGLSKMNRIVDYYAKRPQVQERLNIQIVRELQKALGTEDVACVIDAKHLCVNSRGIRDIDSSTVTAEYGGKFKEELVRREFLNYLNLDTHF</sequence>
<comment type="subunit">
    <text evidence="6">Homopolymer.</text>
</comment>
<accession>A0A4R7D9Q9</accession>
<keyword evidence="4 6" id="KW-0554">One-carbon metabolism</keyword>
<dbReference type="PROSITE" id="PS00859">
    <property type="entry name" value="GTP_CYCLOHYDROL_1_1"/>
    <property type="match status" value="1"/>
</dbReference>
<evidence type="ECO:0000256" key="5">
    <source>
        <dbReference type="ARBA" id="ARBA00022801"/>
    </source>
</evidence>
<dbReference type="Pfam" id="PF01227">
    <property type="entry name" value="GTP_cyclohydroI"/>
    <property type="match status" value="1"/>
</dbReference>
<proteinExistence type="inferred from homology"/>
<evidence type="ECO:0000256" key="3">
    <source>
        <dbReference type="ARBA" id="ARBA00008085"/>
    </source>
</evidence>
<dbReference type="NCBIfam" id="TIGR00063">
    <property type="entry name" value="folE"/>
    <property type="match status" value="1"/>
</dbReference>
<dbReference type="EC" id="3.5.4.16" evidence="6"/>
<dbReference type="InterPro" id="IPR020602">
    <property type="entry name" value="GTP_CycHdrlase_I_dom"/>
</dbReference>
<feature type="binding site" evidence="6">
    <location>
        <position position="139"/>
    </location>
    <ligand>
        <name>Zn(2+)</name>
        <dbReference type="ChEBI" id="CHEBI:29105"/>
    </ligand>
</feature>
<dbReference type="PANTHER" id="PTHR11109:SF7">
    <property type="entry name" value="GTP CYCLOHYDROLASE 1"/>
    <property type="match status" value="1"/>
</dbReference>
<dbReference type="PROSITE" id="PS00860">
    <property type="entry name" value="GTP_CYCLOHYDROL_1_2"/>
    <property type="match status" value="1"/>
</dbReference>
<protein>
    <recommendedName>
        <fullName evidence="6">GTP cyclohydrolase 1</fullName>
        <ecNumber evidence="6">3.5.4.16</ecNumber>
    </recommendedName>
    <alternativeName>
        <fullName evidence="6">GTP cyclohydrolase I</fullName>
        <shortName evidence="6">GTP-CH-I</shortName>
    </alternativeName>
</protein>
<evidence type="ECO:0000256" key="1">
    <source>
        <dbReference type="ARBA" id="ARBA00001052"/>
    </source>
</evidence>
<dbReference type="PANTHER" id="PTHR11109">
    <property type="entry name" value="GTP CYCLOHYDROLASE I"/>
    <property type="match status" value="1"/>
</dbReference>
<keyword evidence="6" id="KW-0547">Nucleotide-binding</keyword>
<dbReference type="Gene3D" id="1.10.286.10">
    <property type="match status" value="1"/>
</dbReference>
<keyword evidence="5 6" id="KW-0378">Hydrolase</keyword>
<dbReference type="UniPathway" id="UPA00848">
    <property type="reaction ID" value="UER00151"/>
</dbReference>